<evidence type="ECO:0000313" key="1">
    <source>
        <dbReference type="EMBL" id="UWZ79403.1"/>
    </source>
</evidence>
<evidence type="ECO:0000313" key="2">
    <source>
        <dbReference type="Proteomes" id="UP001060414"/>
    </source>
</evidence>
<dbReference type="RefSeq" id="WP_260747755.1">
    <property type="nucleotide sequence ID" value="NZ_CP092109.1"/>
</dbReference>
<proteinExistence type="predicted"/>
<keyword evidence="2" id="KW-1185">Reference proteome</keyword>
<gene>
    <name evidence="1" type="ORF">L9S41_17230</name>
</gene>
<accession>A0ABY5ZLD5</accession>
<protein>
    <submittedName>
        <fullName evidence="1">Uncharacterized protein</fullName>
    </submittedName>
</protein>
<sequence length="201" mass="23364">MQPPYPIKSKESPREILATDFKSLRCGLPIRGGWGYSQEDACVIDKNDPLVDPSLPFDGVGVEYVFVEKRIYEEMIIFRPEGEKFSGIRWELQQQSTVHEGERVFDKLVFEIAAFPEKDWEELKAELEGSQGYGHPEFDGEAHERKRQEKMVRFTREFWFDITSFYGQGLVITDKATGEKKLLRPEGFKLTEKFKKLLGMN</sequence>
<name>A0ABY5ZLD5_9BACT</name>
<dbReference type="Proteomes" id="UP001060414">
    <property type="component" value="Chromosome"/>
</dbReference>
<organism evidence="1 2">
    <name type="scientific">Geoalkalibacter halelectricus</name>
    <dbReference type="NCBI Taxonomy" id="2847045"/>
    <lineage>
        <taxon>Bacteria</taxon>
        <taxon>Pseudomonadati</taxon>
        <taxon>Thermodesulfobacteriota</taxon>
        <taxon>Desulfuromonadia</taxon>
        <taxon>Desulfuromonadales</taxon>
        <taxon>Geoalkalibacteraceae</taxon>
        <taxon>Geoalkalibacter</taxon>
    </lineage>
</organism>
<dbReference type="EMBL" id="CP092109">
    <property type="protein sequence ID" value="UWZ79403.1"/>
    <property type="molecule type" value="Genomic_DNA"/>
</dbReference>
<reference evidence="1" key="1">
    <citation type="journal article" date="2022" name="Environ. Microbiol.">
        <title>Geoalkalibacter halelectricus SAP #1 sp. nov. possessing extracellular electron transfer and mineral#reducing capabilities from a haloalkaline environment.</title>
        <authorList>
            <person name="Yadav S."/>
            <person name="Singh R."/>
            <person name="Sundharam S.S."/>
            <person name="Chaudhary S."/>
            <person name="Krishnamurthi S."/>
            <person name="Patil S.A."/>
        </authorList>
    </citation>
    <scope>NUCLEOTIDE SEQUENCE</scope>
    <source>
        <strain evidence="1">SAP-1</strain>
    </source>
</reference>